<evidence type="ECO:0000259" key="7">
    <source>
        <dbReference type="Pfam" id="PF00089"/>
    </source>
</evidence>
<sequence>MMRSLWIFQILLLVVLANQSESSKTHFHRYMMGEYKAQHNPKTQMDYKRTRTAKTDAEAVPGEINGTVHYGTSKEPVVRLTKSGKKVLLHELMVRIYQHNKYICMGTVISEKLVITASTCFDDGSPDIVSMKMFDDEILDGFKYPLNKTFLKGADSLLVAIKLPNSPHKSSVMGDTVKLCDIELPNYSPVELPLWIRSRHSIHSQITYTEPIQECRHRLKDPRGVVATSTMICVKNMKYTALCQHAVGNPLIHHEEICGINVAGHNCPAFTGVDLYLRVYDALDFSIRGMEVIKNSHIEDTIL</sequence>
<keyword evidence="3" id="KW-0378">Hydrolase</keyword>
<dbReference type="Proteomes" id="UP001652628">
    <property type="component" value="Chromosome 3"/>
</dbReference>
<evidence type="ECO:0000313" key="8">
    <source>
        <dbReference type="Proteomes" id="UP001652628"/>
    </source>
</evidence>
<feature type="domain" description="Peptidase S1" evidence="7">
    <location>
        <begin position="92"/>
        <end position="125"/>
    </location>
</feature>
<proteinExistence type="predicted"/>
<accession>A0AB39Z1R8</accession>
<keyword evidence="5" id="KW-1015">Disulfide bond</keyword>
<organism evidence="8 9">
    <name type="scientific">Drosophila suzukii</name>
    <name type="common">Spotted-wing drosophila fruit fly</name>
    <dbReference type="NCBI Taxonomy" id="28584"/>
    <lineage>
        <taxon>Eukaryota</taxon>
        <taxon>Metazoa</taxon>
        <taxon>Ecdysozoa</taxon>
        <taxon>Arthropoda</taxon>
        <taxon>Hexapoda</taxon>
        <taxon>Insecta</taxon>
        <taxon>Pterygota</taxon>
        <taxon>Neoptera</taxon>
        <taxon>Endopterygota</taxon>
        <taxon>Diptera</taxon>
        <taxon>Brachycera</taxon>
        <taxon>Muscomorpha</taxon>
        <taxon>Ephydroidea</taxon>
        <taxon>Drosophilidae</taxon>
        <taxon>Drosophila</taxon>
        <taxon>Sophophora</taxon>
    </lineage>
</organism>
<name>A0AB39Z1R8_DROSZ</name>
<feature type="chain" id="PRO_5045430120" evidence="6">
    <location>
        <begin position="23"/>
        <end position="303"/>
    </location>
</feature>
<evidence type="ECO:0000256" key="6">
    <source>
        <dbReference type="SAM" id="SignalP"/>
    </source>
</evidence>
<evidence type="ECO:0000256" key="4">
    <source>
        <dbReference type="ARBA" id="ARBA00022825"/>
    </source>
</evidence>
<keyword evidence="2 6" id="KW-0732">Signal</keyword>
<dbReference type="GO" id="GO:0006508">
    <property type="term" value="P:proteolysis"/>
    <property type="evidence" value="ECO:0007669"/>
    <property type="project" value="UniProtKB-KW"/>
</dbReference>
<dbReference type="InterPro" id="IPR043504">
    <property type="entry name" value="Peptidase_S1_PA_chymotrypsin"/>
</dbReference>
<keyword evidence="4" id="KW-0720">Serine protease</keyword>
<protein>
    <submittedName>
        <fullName evidence="9">Seminase</fullName>
    </submittedName>
</protein>
<evidence type="ECO:0000256" key="3">
    <source>
        <dbReference type="ARBA" id="ARBA00022801"/>
    </source>
</evidence>
<dbReference type="Gene3D" id="2.40.10.10">
    <property type="entry name" value="Trypsin-like serine proteases"/>
    <property type="match status" value="2"/>
</dbReference>
<dbReference type="GO" id="GO:0004252">
    <property type="term" value="F:serine-type endopeptidase activity"/>
    <property type="evidence" value="ECO:0007669"/>
    <property type="project" value="InterPro"/>
</dbReference>
<gene>
    <name evidence="9" type="primary">LOC108007615</name>
</gene>
<dbReference type="RefSeq" id="XP_016926810.4">
    <property type="nucleotide sequence ID" value="XM_017071321.4"/>
</dbReference>
<dbReference type="InterPro" id="IPR001254">
    <property type="entry name" value="Trypsin_dom"/>
</dbReference>
<keyword evidence="1" id="KW-0645">Protease</keyword>
<dbReference type="Pfam" id="PF00089">
    <property type="entry name" value="Trypsin"/>
    <property type="match status" value="1"/>
</dbReference>
<evidence type="ECO:0000256" key="5">
    <source>
        <dbReference type="ARBA" id="ARBA00023157"/>
    </source>
</evidence>
<dbReference type="InterPro" id="IPR009003">
    <property type="entry name" value="Peptidase_S1_PA"/>
</dbReference>
<evidence type="ECO:0000256" key="2">
    <source>
        <dbReference type="ARBA" id="ARBA00022729"/>
    </source>
</evidence>
<dbReference type="InterPro" id="IPR050430">
    <property type="entry name" value="Peptidase_S1"/>
</dbReference>
<dbReference type="GeneID" id="108007615"/>
<evidence type="ECO:0000256" key="1">
    <source>
        <dbReference type="ARBA" id="ARBA00022670"/>
    </source>
</evidence>
<feature type="signal peptide" evidence="6">
    <location>
        <begin position="1"/>
        <end position="22"/>
    </location>
</feature>
<keyword evidence="8" id="KW-1185">Reference proteome</keyword>
<dbReference type="PANTHER" id="PTHR24276:SF94">
    <property type="entry name" value="AT20289P-RELATED"/>
    <property type="match status" value="1"/>
</dbReference>
<dbReference type="SUPFAM" id="SSF50494">
    <property type="entry name" value="Trypsin-like serine proteases"/>
    <property type="match status" value="1"/>
</dbReference>
<evidence type="ECO:0000313" key="9">
    <source>
        <dbReference type="RefSeq" id="XP_016926810.4"/>
    </source>
</evidence>
<dbReference type="AlphaFoldDB" id="A0AB39Z1R8"/>
<dbReference type="PANTHER" id="PTHR24276">
    <property type="entry name" value="POLYSERASE-RELATED"/>
    <property type="match status" value="1"/>
</dbReference>
<reference evidence="9" key="1">
    <citation type="submission" date="2025-08" db="UniProtKB">
        <authorList>
            <consortium name="RefSeq"/>
        </authorList>
    </citation>
    <scope>IDENTIFICATION</scope>
</reference>